<gene>
    <name evidence="3" type="ordered locus">Desmer_4267</name>
</gene>
<dbReference type="EMBL" id="CP003629">
    <property type="protein sequence ID" value="AFQ46087.1"/>
    <property type="molecule type" value="Genomic_DNA"/>
</dbReference>
<feature type="domain" description="SLH" evidence="2">
    <location>
        <begin position="675"/>
        <end position="737"/>
    </location>
</feature>
<reference evidence="4" key="2">
    <citation type="submission" date="2012-08" db="EMBL/GenBank/DDBJ databases">
        <title>Finished genome of Desulfosporosinus meridiei DSM 13257.</title>
        <authorList>
            <person name="Huntemann M."/>
            <person name="Wei C.-L."/>
            <person name="Han J."/>
            <person name="Detter J.C."/>
            <person name="Han C."/>
            <person name="Davenport K."/>
            <person name="Daligault H."/>
            <person name="Erkkila T."/>
            <person name="Gu W."/>
            <person name="Munk A.C.C."/>
            <person name="Teshima H."/>
            <person name="Xu Y."/>
            <person name="Chain P."/>
            <person name="Tapia R."/>
            <person name="Chen A."/>
            <person name="Krypides N."/>
            <person name="Mavromatis K."/>
            <person name="Markowitz V."/>
            <person name="Szeto E."/>
            <person name="Ivanova N."/>
            <person name="Mikhailova N."/>
            <person name="Ovchinnikova G."/>
            <person name="Pagani I."/>
            <person name="Pati A."/>
            <person name="Goodwin L."/>
            <person name="Peters L."/>
            <person name="Pitluck S."/>
            <person name="Woyke T."/>
            <person name="Pester M."/>
            <person name="Spring S."/>
            <person name="Ollivier B."/>
            <person name="Rattei T."/>
            <person name="Klenk H.-P."/>
            <person name="Wagner M."/>
            <person name="Loy A."/>
        </authorList>
    </citation>
    <scope>NUCLEOTIDE SEQUENCE [LARGE SCALE GENOMIC DNA]</scope>
    <source>
        <strain evidence="4">ATCC BAA-275 / DSM 13257 / NCIMB 13706 / S10</strain>
    </source>
</reference>
<name>J7IW63_DESMD</name>
<dbReference type="eggNOG" id="ENOG502ZA5A">
    <property type="taxonomic scope" value="Bacteria"/>
</dbReference>
<dbReference type="PROSITE" id="PS51272">
    <property type="entry name" value="SLH"/>
    <property type="match status" value="1"/>
</dbReference>
<organism evidence="3 4">
    <name type="scientific">Desulfosporosinus meridiei (strain ATCC BAA-275 / DSM 13257 / KCTC 12902 / NCIMB 13706 / S10)</name>
    <dbReference type="NCBI Taxonomy" id="768704"/>
    <lineage>
        <taxon>Bacteria</taxon>
        <taxon>Bacillati</taxon>
        <taxon>Bacillota</taxon>
        <taxon>Clostridia</taxon>
        <taxon>Eubacteriales</taxon>
        <taxon>Desulfitobacteriaceae</taxon>
        <taxon>Desulfosporosinus</taxon>
    </lineage>
</organism>
<dbReference type="STRING" id="768704.Desmer_4267"/>
<dbReference type="Proteomes" id="UP000005262">
    <property type="component" value="Chromosome"/>
</dbReference>
<sequence>MVRKTLPLNLMVICILLLHMVAYPVNALGNVKQGITIEQAIQLVKDNFEVPESYSQLSTEYKEYSDRTTYSLNWNSDQAPYGSFQAEVDAISGEILSINQWNESQTSSFKLPVLSSEDASKIALDLMTKLAGHHLPEMQLAKEKQQVYVFNDSQPFTYNYRWTRMVNGITFPENGVAMRVSGEDGRIISYNYNWTENLVFPSASKIISLEKARQVFTATPMLELEYFLPPILNPQAQEEQQVLLVYQLTKNYFGGAIDALTGKPLTLDKPVFASTTIPAETDSSLSAASIAESRLKISAFEDNTPISVSPADQDSSNPSDHQITQKEAVEIVKKAVTIPKDFILRNSNLNPDWQNPNEQVWDLNWNTDSYESGDQRFLSARVNAQTGDLVSFNLSYGLSAKNQAKPVNRRDAQRIAEDFLKRIQPEHFEMVKPEAENPYDGKMPPNTQLFSYVRLVDGIPVSSNGIILAVDTVAKQVTNYEMNWSNQEFPIAADVLSLDRAAEQFLQICPLALKYTVVFEPGGQLQVRLVYQANSNYDLDLPVFLDAKTGNSMDWLGNPQAQWFKANTYTDIEGIYAEKEISTLGLTGAFGEYGDKFCPGEKITTGALMRAMLTAEAGNWDRTIGDEDVLKVAKERGWLLEDAKLEQELSREDLCKVMIRLLNMETSAQVQGIYGVPFSDASVINPDSMGYIALAWGLGIIKIDQNTFSPNQKATRAEAAYALVHAYTVGRQMKSYLR</sequence>
<dbReference type="InterPro" id="IPR001119">
    <property type="entry name" value="SLH_dom"/>
</dbReference>
<evidence type="ECO:0000313" key="3">
    <source>
        <dbReference type="EMBL" id="AFQ46087.1"/>
    </source>
</evidence>
<dbReference type="RefSeq" id="WP_014904994.1">
    <property type="nucleotide sequence ID" value="NC_018515.1"/>
</dbReference>
<evidence type="ECO:0000313" key="4">
    <source>
        <dbReference type="Proteomes" id="UP000005262"/>
    </source>
</evidence>
<proteinExistence type="predicted"/>
<protein>
    <submittedName>
        <fullName evidence="3">Peptidase propeptide domain-containing protein</fullName>
    </submittedName>
</protein>
<evidence type="ECO:0000256" key="1">
    <source>
        <dbReference type="ARBA" id="ARBA00022737"/>
    </source>
</evidence>
<dbReference type="Pfam" id="PF16244">
    <property type="entry name" value="DUF4901"/>
    <property type="match status" value="2"/>
</dbReference>
<dbReference type="Pfam" id="PF00395">
    <property type="entry name" value="SLH"/>
    <property type="match status" value="1"/>
</dbReference>
<keyword evidence="4" id="KW-1185">Reference proteome</keyword>
<dbReference type="AlphaFoldDB" id="J7IW63"/>
<keyword evidence="1" id="KW-0677">Repeat</keyword>
<dbReference type="HOGENOM" id="CLU_019560_0_0_9"/>
<accession>J7IW63</accession>
<dbReference type="InterPro" id="IPR032599">
    <property type="entry name" value="YcdB/YcdC_rep_domain"/>
</dbReference>
<dbReference type="KEGG" id="dmi:Desmer_4267"/>
<reference evidence="3 4" key="1">
    <citation type="journal article" date="2012" name="J. Bacteriol.">
        <title>Complete genome sequences of Desulfosporosinus orientis DSM765T, Desulfosporosinus youngiae DSM17734T, Desulfosporosinus meridiei DSM13257T, and Desulfosporosinus acidiphilus DSM22704T.</title>
        <authorList>
            <person name="Pester M."/>
            <person name="Brambilla E."/>
            <person name="Alazard D."/>
            <person name="Rattei T."/>
            <person name="Weinmaier T."/>
            <person name="Han J."/>
            <person name="Lucas S."/>
            <person name="Lapidus A."/>
            <person name="Cheng J.F."/>
            <person name="Goodwin L."/>
            <person name="Pitluck S."/>
            <person name="Peters L."/>
            <person name="Ovchinnikova G."/>
            <person name="Teshima H."/>
            <person name="Detter J.C."/>
            <person name="Han C.S."/>
            <person name="Tapia R."/>
            <person name="Land M.L."/>
            <person name="Hauser L."/>
            <person name="Kyrpides N.C."/>
            <person name="Ivanova N.N."/>
            <person name="Pagani I."/>
            <person name="Huntmann M."/>
            <person name="Wei C.L."/>
            <person name="Davenport K.W."/>
            <person name="Daligault H."/>
            <person name="Chain P.S."/>
            <person name="Chen A."/>
            <person name="Mavromatis K."/>
            <person name="Markowitz V."/>
            <person name="Szeto E."/>
            <person name="Mikhailova N."/>
            <person name="Pati A."/>
            <person name="Wagner M."/>
            <person name="Woyke T."/>
            <person name="Ollivier B."/>
            <person name="Klenk H.P."/>
            <person name="Spring S."/>
            <person name="Loy A."/>
        </authorList>
    </citation>
    <scope>NUCLEOTIDE SEQUENCE [LARGE SCALE GENOMIC DNA]</scope>
    <source>
        <strain evidence="4">ATCC BAA-275 / DSM 13257 / NCIMB 13706 / S10</strain>
    </source>
</reference>
<evidence type="ECO:0000259" key="2">
    <source>
        <dbReference type="PROSITE" id="PS51272"/>
    </source>
</evidence>